<evidence type="ECO:0000313" key="1">
    <source>
        <dbReference type="EMBL" id="MFD2705918.1"/>
    </source>
</evidence>
<dbReference type="Pfam" id="PF26301">
    <property type="entry name" value="spore_CmpA"/>
    <property type="match status" value="1"/>
</dbReference>
<accession>A0ABW5T1Q3</accession>
<organism evidence="1 2">
    <name type="scientific">Salibacterium lacus</name>
    <dbReference type="NCBI Taxonomy" id="1898109"/>
    <lineage>
        <taxon>Bacteria</taxon>
        <taxon>Bacillati</taxon>
        <taxon>Bacillota</taxon>
        <taxon>Bacilli</taxon>
        <taxon>Bacillales</taxon>
        <taxon>Bacillaceae</taxon>
    </lineage>
</organism>
<name>A0ABW5T1Q3_9BACI</name>
<reference evidence="2" key="1">
    <citation type="journal article" date="2019" name="Int. J. Syst. Evol. Microbiol.">
        <title>The Global Catalogue of Microorganisms (GCM) 10K type strain sequencing project: providing services to taxonomists for standard genome sequencing and annotation.</title>
        <authorList>
            <consortium name="The Broad Institute Genomics Platform"/>
            <consortium name="The Broad Institute Genome Sequencing Center for Infectious Disease"/>
            <person name="Wu L."/>
            <person name="Ma J."/>
        </authorList>
    </citation>
    <scope>NUCLEOTIDE SEQUENCE [LARGE SCALE GENOMIC DNA]</scope>
    <source>
        <strain evidence="2">KCTC 33792</strain>
    </source>
</reference>
<sequence length="45" mass="5644">MPAWFMKQMKKAFLEKNRREVRILNQCWFDYLWKQKNTAGDSKNY</sequence>
<dbReference type="Proteomes" id="UP001597520">
    <property type="component" value="Unassembled WGS sequence"/>
</dbReference>
<evidence type="ECO:0000313" key="2">
    <source>
        <dbReference type="Proteomes" id="UP001597520"/>
    </source>
</evidence>
<proteinExistence type="predicted"/>
<dbReference type="InterPro" id="IPR047764">
    <property type="entry name" value="CmpA"/>
</dbReference>
<dbReference type="EMBL" id="JBHUML010000003">
    <property type="protein sequence ID" value="MFD2705918.1"/>
    <property type="molecule type" value="Genomic_DNA"/>
</dbReference>
<gene>
    <name evidence="1" type="primary">cmpA</name>
    <name evidence="1" type="ORF">ACFSUB_10640</name>
</gene>
<comment type="caution">
    <text evidence="1">The sequence shown here is derived from an EMBL/GenBank/DDBJ whole genome shotgun (WGS) entry which is preliminary data.</text>
</comment>
<dbReference type="NCBIfam" id="NF033225">
    <property type="entry name" value="spore_CmpA"/>
    <property type="match status" value="1"/>
</dbReference>
<dbReference type="RefSeq" id="WP_380713242.1">
    <property type="nucleotide sequence ID" value="NZ_JBHUML010000003.1"/>
</dbReference>
<keyword evidence="2" id="KW-1185">Reference proteome</keyword>
<protein>
    <submittedName>
        <fullName evidence="1">Cortex morphogenetic protein CmpA</fullName>
    </submittedName>
</protein>